<keyword evidence="1 3" id="KW-0808">Transferase</keyword>
<feature type="active site" evidence="3">
    <location>
        <position position="2"/>
    </location>
</feature>
<comment type="caution">
    <text evidence="3">Lacks conserved residue(s) required for the propagation of feature annotation.</text>
</comment>
<evidence type="ECO:0000313" key="5">
    <source>
        <dbReference type="Proteomes" id="UP000033852"/>
    </source>
</evidence>
<dbReference type="Gene3D" id="3.40.1180.10">
    <property type="entry name" value="Decaprenyl diphosphate synthase-like"/>
    <property type="match status" value="1"/>
</dbReference>
<evidence type="ECO:0000313" key="4">
    <source>
        <dbReference type="EMBL" id="KKW37180.1"/>
    </source>
</evidence>
<comment type="function">
    <text evidence="3">Catalyzes the condensation of isopentenyl diphosphate (IPP) with allylic pyrophosphates generating different type of terpenoids.</text>
</comment>
<reference evidence="4 5" key="1">
    <citation type="journal article" date="2015" name="Nature">
        <title>rRNA introns, odd ribosomes, and small enigmatic genomes across a large radiation of phyla.</title>
        <authorList>
            <person name="Brown C.T."/>
            <person name="Hug L.A."/>
            <person name="Thomas B.C."/>
            <person name="Sharon I."/>
            <person name="Castelle C.J."/>
            <person name="Singh A."/>
            <person name="Wilkins M.J."/>
            <person name="Williams K.H."/>
            <person name="Banfield J.F."/>
        </authorList>
    </citation>
    <scope>NUCLEOTIDE SEQUENCE [LARGE SCALE GENOMIC DNA]</scope>
</reference>
<dbReference type="InterPro" id="IPR018520">
    <property type="entry name" value="UPP_synth-like_CS"/>
</dbReference>
<comment type="cofactor">
    <cofactor evidence="3">
        <name>Mg(2+)</name>
        <dbReference type="ChEBI" id="CHEBI:18420"/>
    </cofactor>
    <text evidence="3">Binds 2 magnesium ions per subunit.</text>
</comment>
<dbReference type="PANTHER" id="PTHR10291:SF43">
    <property type="entry name" value="DEHYDRODOLICHYL DIPHOSPHATE SYNTHASE COMPLEX SUBUNIT DHDDS"/>
    <property type="match status" value="1"/>
</dbReference>
<dbReference type="InterPro" id="IPR036424">
    <property type="entry name" value="UPP_synth-like_sf"/>
</dbReference>
<dbReference type="GO" id="GO:0045547">
    <property type="term" value="F:ditrans,polycis-polyprenyl diphosphate synthase [(2E,6E)-farnesyl diphosphate specific] activity"/>
    <property type="evidence" value="ECO:0007669"/>
    <property type="project" value="TreeGrafter"/>
</dbReference>
<dbReference type="SUPFAM" id="SSF64005">
    <property type="entry name" value="Undecaprenyl diphosphate synthase"/>
    <property type="match status" value="1"/>
</dbReference>
<evidence type="ECO:0000256" key="2">
    <source>
        <dbReference type="ARBA" id="ARBA00038453"/>
    </source>
</evidence>
<feature type="binding site" evidence="3">
    <location>
        <begin position="3"/>
        <end position="6"/>
    </location>
    <ligand>
        <name>substrate</name>
    </ligand>
</feature>
<dbReference type="NCBIfam" id="TIGR00055">
    <property type="entry name" value="uppS"/>
    <property type="match status" value="1"/>
</dbReference>
<dbReference type="PANTHER" id="PTHR10291">
    <property type="entry name" value="DEHYDRODOLICHYL DIPHOSPHATE SYNTHASE FAMILY MEMBER"/>
    <property type="match status" value="1"/>
</dbReference>
<feature type="binding site" evidence="3">
    <location>
        <position position="184"/>
    </location>
    <ligand>
        <name>Mg(2+)</name>
        <dbReference type="ChEBI" id="CHEBI:18420"/>
    </ligand>
</feature>
<dbReference type="EMBL" id="LCRR01000016">
    <property type="protein sequence ID" value="KKW37180.1"/>
    <property type="molecule type" value="Genomic_DNA"/>
</dbReference>
<keyword evidence="3" id="KW-0460">Magnesium</keyword>
<dbReference type="AlphaFoldDB" id="A0A0G1Y220"/>
<feature type="binding site" evidence="3">
    <location>
        <position position="19"/>
    </location>
    <ligand>
        <name>substrate</name>
    </ligand>
</feature>
<accession>A0A0G1Y220</accession>
<feature type="binding site" evidence="3">
    <location>
        <position position="51"/>
    </location>
    <ligand>
        <name>substrate</name>
    </ligand>
</feature>
<feature type="binding site" evidence="3">
    <location>
        <begin position="47"/>
        <end position="49"/>
    </location>
    <ligand>
        <name>substrate</name>
    </ligand>
</feature>
<dbReference type="Proteomes" id="UP000033852">
    <property type="component" value="Unassembled WGS sequence"/>
</dbReference>
<sequence>MDGNRRFARERGLATLEGHRMGYAKAKEVAQWCRNAGVRHLVLYAFSTENWNRAPEEVAYLTDMMKKLLLSEVDELRKEHGAVRFVGDLERFGADFAAQARALEAQNPADPVLTVSIALSYGGRAEIVRAVNKLLDEAPRGEVGEKEFEKHLWTAGVPDPDIVLRTGGERRLSGFLPWQSVYSELFFLDTYWPAFSKKEFDEILAAYAKRERRMGK</sequence>
<name>A0A0G1Y220_9BACT</name>
<dbReference type="PATRIC" id="fig|1618607.3.peg.667"/>
<proteinExistence type="inferred from homology"/>
<evidence type="ECO:0000256" key="3">
    <source>
        <dbReference type="HAMAP-Rule" id="MF_01139"/>
    </source>
</evidence>
<comment type="similarity">
    <text evidence="2">Belongs to the UPP synthase family. Z-FPP synthase subfamily.</text>
</comment>
<organism evidence="4 5">
    <name type="scientific">Candidatus Adlerbacteria bacterium GW2011_GWB1_54_7</name>
    <dbReference type="NCBI Taxonomy" id="1618607"/>
    <lineage>
        <taxon>Bacteria</taxon>
        <taxon>Candidatus Adleribacteriota</taxon>
    </lineage>
</organism>
<dbReference type="GO" id="GO:0000287">
    <property type="term" value="F:magnesium ion binding"/>
    <property type="evidence" value="ECO:0007669"/>
    <property type="project" value="UniProtKB-UniRule"/>
</dbReference>
<feature type="binding site" evidence="3">
    <location>
        <position position="7"/>
    </location>
    <ligand>
        <name>substrate</name>
    </ligand>
</feature>
<dbReference type="EC" id="2.5.1.-" evidence="3"/>
<dbReference type="HAMAP" id="MF_01139">
    <property type="entry name" value="ISPT"/>
    <property type="match status" value="1"/>
</dbReference>
<gene>
    <name evidence="4" type="ORF">UY86_C0016G0003</name>
</gene>
<feature type="binding site" evidence="3">
    <location>
        <position position="2"/>
    </location>
    <ligand>
        <name>Mg(2+)</name>
        <dbReference type="ChEBI" id="CHEBI:18420"/>
    </ligand>
</feature>
<dbReference type="GO" id="GO:0016094">
    <property type="term" value="P:polyprenol biosynthetic process"/>
    <property type="evidence" value="ECO:0007669"/>
    <property type="project" value="TreeGrafter"/>
</dbReference>
<feature type="active site" description="Proton acceptor" evidence="3">
    <location>
        <position position="50"/>
    </location>
</feature>
<feature type="binding site" evidence="3">
    <location>
        <position position="53"/>
    </location>
    <ligand>
        <name>substrate</name>
    </ligand>
</feature>
<evidence type="ECO:0000256" key="1">
    <source>
        <dbReference type="ARBA" id="ARBA00022679"/>
    </source>
</evidence>
<dbReference type="Pfam" id="PF01255">
    <property type="entry name" value="Prenyltransf"/>
    <property type="match status" value="1"/>
</dbReference>
<feature type="binding site" evidence="3">
    <location>
        <position position="165"/>
    </location>
    <ligand>
        <name>substrate</name>
    </ligand>
</feature>
<comment type="subunit">
    <text evidence="3">Homodimer.</text>
</comment>
<dbReference type="InterPro" id="IPR001441">
    <property type="entry name" value="UPP_synth-like"/>
</dbReference>
<keyword evidence="3" id="KW-0479">Metal-binding</keyword>
<dbReference type="PROSITE" id="PS01066">
    <property type="entry name" value="UPP_SYNTHASE"/>
    <property type="match status" value="1"/>
</dbReference>
<dbReference type="STRING" id="1618607.UY86_C0016G0003"/>
<dbReference type="CDD" id="cd00475">
    <property type="entry name" value="Cis_IPPS"/>
    <property type="match status" value="1"/>
</dbReference>
<feature type="binding site" evidence="3">
    <location>
        <begin position="171"/>
        <end position="173"/>
    </location>
    <ligand>
        <name>substrate</name>
    </ligand>
</feature>
<comment type="caution">
    <text evidence="4">The sequence shown here is derived from an EMBL/GenBank/DDBJ whole genome shotgun (WGS) entry which is preliminary data.</text>
</comment>
<protein>
    <recommendedName>
        <fullName evidence="3">Isoprenyl transferase</fullName>
        <ecNumber evidence="3">2.5.1.-</ecNumber>
    </recommendedName>
</protein>